<keyword evidence="3" id="KW-1185">Reference proteome</keyword>
<name>A0ABV1W1K4_9ACTN</name>
<proteinExistence type="predicted"/>
<feature type="region of interest" description="Disordered" evidence="1">
    <location>
        <begin position="1"/>
        <end position="39"/>
    </location>
</feature>
<dbReference type="EMBL" id="JBEPCU010000191">
    <property type="protein sequence ID" value="MER6978073.1"/>
    <property type="molecule type" value="Genomic_DNA"/>
</dbReference>
<accession>A0ABV1W1K4</accession>
<reference evidence="2 3" key="1">
    <citation type="submission" date="2024-06" db="EMBL/GenBank/DDBJ databases">
        <title>The Natural Products Discovery Center: Release of the First 8490 Sequenced Strains for Exploring Actinobacteria Biosynthetic Diversity.</title>
        <authorList>
            <person name="Kalkreuter E."/>
            <person name="Kautsar S.A."/>
            <person name="Yang D."/>
            <person name="Bader C.D."/>
            <person name="Teijaro C.N."/>
            <person name="Fluegel L."/>
            <person name="Davis C.M."/>
            <person name="Simpson J.R."/>
            <person name="Lauterbach L."/>
            <person name="Steele A.D."/>
            <person name="Gui C."/>
            <person name="Meng S."/>
            <person name="Li G."/>
            <person name="Viehrig K."/>
            <person name="Ye F."/>
            <person name="Su P."/>
            <person name="Kiefer A.F."/>
            <person name="Nichols A."/>
            <person name="Cepeda A.J."/>
            <person name="Yan W."/>
            <person name="Fan B."/>
            <person name="Jiang Y."/>
            <person name="Adhikari A."/>
            <person name="Zheng C.-J."/>
            <person name="Schuster L."/>
            <person name="Cowan T.M."/>
            <person name="Smanski M.J."/>
            <person name="Chevrette M.G."/>
            <person name="De Carvalho L.P.S."/>
            <person name="Shen B."/>
        </authorList>
    </citation>
    <scope>NUCLEOTIDE SEQUENCE [LARGE SCALE GENOMIC DNA]</scope>
    <source>
        <strain evidence="2 3">NPDC000634</strain>
    </source>
</reference>
<organism evidence="2 3">
    <name type="scientific">Streptomyces carpinensis</name>
    <dbReference type="NCBI Taxonomy" id="66369"/>
    <lineage>
        <taxon>Bacteria</taxon>
        <taxon>Bacillati</taxon>
        <taxon>Actinomycetota</taxon>
        <taxon>Actinomycetes</taxon>
        <taxon>Kitasatosporales</taxon>
        <taxon>Streptomycetaceae</taxon>
        <taxon>Streptomyces</taxon>
    </lineage>
</organism>
<comment type="caution">
    <text evidence="2">The sequence shown here is derived from an EMBL/GenBank/DDBJ whole genome shotgun (WGS) entry which is preliminary data.</text>
</comment>
<dbReference type="Proteomes" id="UP001458415">
    <property type="component" value="Unassembled WGS sequence"/>
</dbReference>
<evidence type="ECO:0000313" key="2">
    <source>
        <dbReference type="EMBL" id="MER6978073.1"/>
    </source>
</evidence>
<evidence type="ECO:0000313" key="3">
    <source>
        <dbReference type="Proteomes" id="UP001458415"/>
    </source>
</evidence>
<protein>
    <submittedName>
        <fullName evidence="2">Uncharacterized protein</fullName>
    </submittedName>
</protein>
<sequence>MLAAGYEGGSPRGQDGADAVVADDLLREGEPRSDLDGVEIPVERGLAHPALEQPGAFVAEEHGHPEAREAGPQGLEYGAGGVVETVDVVRILLIWEVIVVVRLETQGPAPSPGGQNGIAHERPHWHVREEPLVGFEESRNVRPDRHLIHFLWPVPSA</sequence>
<feature type="compositionally biased region" description="Basic and acidic residues" evidence="1">
    <location>
        <begin position="24"/>
        <end position="39"/>
    </location>
</feature>
<feature type="compositionally biased region" description="Gly residues" evidence="1">
    <location>
        <begin position="1"/>
        <end position="11"/>
    </location>
</feature>
<evidence type="ECO:0000256" key="1">
    <source>
        <dbReference type="SAM" id="MobiDB-lite"/>
    </source>
</evidence>
<gene>
    <name evidence="2" type="ORF">ABT317_13910</name>
</gene>